<dbReference type="InterPro" id="IPR012338">
    <property type="entry name" value="Beta-lactam/transpept-like"/>
</dbReference>
<evidence type="ECO:0000256" key="9">
    <source>
        <dbReference type="ARBA" id="ARBA00022989"/>
    </source>
</evidence>
<evidence type="ECO:0000256" key="15">
    <source>
        <dbReference type="SAM" id="Phobius"/>
    </source>
</evidence>
<proteinExistence type="predicted"/>
<dbReference type="PANTHER" id="PTHR32282:SF27">
    <property type="entry name" value="PENICILLIN-BINDING PROTEIN 1A"/>
    <property type="match status" value="1"/>
</dbReference>
<evidence type="ECO:0000256" key="3">
    <source>
        <dbReference type="ARBA" id="ARBA00022670"/>
    </source>
</evidence>
<keyword evidence="3" id="KW-0645">Protease</keyword>
<evidence type="ECO:0000256" key="8">
    <source>
        <dbReference type="ARBA" id="ARBA00022984"/>
    </source>
</evidence>
<feature type="domain" description="Glycosyl transferase family 51" evidence="16">
    <location>
        <begin position="80"/>
        <end position="254"/>
    </location>
</feature>
<evidence type="ECO:0000256" key="10">
    <source>
        <dbReference type="ARBA" id="ARBA00023136"/>
    </source>
</evidence>
<evidence type="ECO:0000256" key="14">
    <source>
        <dbReference type="ARBA" id="ARBA00049902"/>
    </source>
</evidence>
<dbReference type="InterPro" id="IPR023346">
    <property type="entry name" value="Lysozyme-like_dom_sf"/>
</dbReference>
<evidence type="ECO:0000256" key="5">
    <source>
        <dbReference type="ARBA" id="ARBA00022679"/>
    </source>
</evidence>
<evidence type="ECO:0000256" key="4">
    <source>
        <dbReference type="ARBA" id="ARBA00022676"/>
    </source>
</evidence>
<reference evidence="17" key="1">
    <citation type="submission" date="2013-08" db="EMBL/GenBank/DDBJ databases">
        <authorList>
            <person name="Mendez C."/>
            <person name="Richter M."/>
            <person name="Ferrer M."/>
            <person name="Sanchez J."/>
        </authorList>
    </citation>
    <scope>NUCLEOTIDE SEQUENCE</scope>
</reference>
<reference evidence="17" key="2">
    <citation type="journal article" date="2014" name="ISME J.">
        <title>Microbial stratification in low pH oxic and suboxic macroscopic growths along an acid mine drainage.</title>
        <authorList>
            <person name="Mendez-Garcia C."/>
            <person name="Mesa V."/>
            <person name="Sprenger R.R."/>
            <person name="Richter M."/>
            <person name="Diez M.S."/>
            <person name="Solano J."/>
            <person name="Bargiela R."/>
            <person name="Golyshina O.V."/>
            <person name="Manteca A."/>
            <person name="Ramos J.L."/>
            <person name="Gallego J.R."/>
            <person name="Llorente I."/>
            <person name="Martins Dos Santos V.A."/>
            <person name="Jensen O.N."/>
            <person name="Pelaez A.I."/>
            <person name="Sanchez J."/>
            <person name="Ferrer M."/>
        </authorList>
    </citation>
    <scope>NUCLEOTIDE SEQUENCE</scope>
</reference>
<keyword evidence="9 15" id="KW-1133">Transmembrane helix</keyword>
<comment type="caution">
    <text evidence="17">The sequence shown here is derived from an EMBL/GenBank/DDBJ whole genome shotgun (WGS) entry which is preliminary data.</text>
</comment>
<evidence type="ECO:0000256" key="7">
    <source>
        <dbReference type="ARBA" id="ARBA00022960"/>
    </source>
</evidence>
<dbReference type="GO" id="GO:0004180">
    <property type="term" value="F:carboxypeptidase activity"/>
    <property type="evidence" value="ECO:0007669"/>
    <property type="project" value="UniProtKB-KW"/>
</dbReference>
<dbReference type="GO" id="GO:0008360">
    <property type="term" value="P:regulation of cell shape"/>
    <property type="evidence" value="ECO:0007669"/>
    <property type="project" value="UniProtKB-KW"/>
</dbReference>
<evidence type="ECO:0000256" key="13">
    <source>
        <dbReference type="ARBA" id="ARBA00044770"/>
    </source>
</evidence>
<organism evidence="17">
    <name type="scientific">mine drainage metagenome</name>
    <dbReference type="NCBI Taxonomy" id="410659"/>
    <lineage>
        <taxon>unclassified sequences</taxon>
        <taxon>metagenomes</taxon>
        <taxon>ecological metagenomes</taxon>
    </lineage>
</organism>
<sequence>MALSTGPDRSENRPATSLKEMGGRTGRLFFWGWVVFTLAGCIGSLVVGGIYLYVAPSLPSIQLLKTIQLQTPLKIYTRDGALLGEFGNERREPLTFRQLPPLLVDAFLAAEDTHYFSHPGISIKGLVRASIHLLLTGRKTQGGGTITMQVARNFFLGHQKTYLRKIREVFLALRIAHLLSKEKILTLYLNKIYFGNHAYGVAAAASTYYGVPVQKLTLAQMALLAGLPQAPSADNPIASVRRARARRAYVLGRMFKLGYINSTLYRAALAAPVQARLHKPVVALHAGYVTELVREYMRAHFGRSAYTAGYRVTTTISSRLQLLAERALRRALEAYCRRYGYRGPAGTIPDLRSMRRSKILKWLQRI</sequence>
<dbReference type="AlphaFoldDB" id="T1B434"/>
<dbReference type="GO" id="GO:0006508">
    <property type="term" value="P:proteolysis"/>
    <property type="evidence" value="ECO:0007669"/>
    <property type="project" value="UniProtKB-KW"/>
</dbReference>
<keyword evidence="4" id="KW-0328">Glycosyltransferase</keyword>
<dbReference type="GO" id="GO:0009252">
    <property type="term" value="P:peptidoglycan biosynthetic process"/>
    <property type="evidence" value="ECO:0007669"/>
    <property type="project" value="UniProtKB-KW"/>
</dbReference>
<evidence type="ECO:0000256" key="12">
    <source>
        <dbReference type="ARBA" id="ARBA00023316"/>
    </source>
</evidence>
<evidence type="ECO:0000256" key="6">
    <source>
        <dbReference type="ARBA" id="ARBA00022692"/>
    </source>
</evidence>
<keyword evidence="12" id="KW-0961">Cell wall biogenesis/degradation</keyword>
<keyword evidence="6 15" id="KW-0812">Transmembrane</keyword>
<dbReference type="SUPFAM" id="SSF53955">
    <property type="entry name" value="Lysozyme-like"/>
    <property type="match status" value="1"/>
</dbReference>
<keyword evidence="8" id="KW-0573">Peptidoglycan synthesis</keyword>
<dbReference type="EC" id="2.4.99.28" evidence="13"/>
<dbReference type="InterPro" id="IPR036950">
    <property type="entry name" value="PBP_transglycosylase"/>
</dbReference>
<dbReference type="SUPFAM" id="SSF56601">
    <property type="entry name" value="beta-lactamase/transpeptidase-like"/>
    <property type="match status" value="1"/>
</dbReference>
<keyword evidence="7" id="KW-0133">Cell shape</keyword>
<evidence type="ECO:0000256" key="11">
    <source>
        <dbReference type="ARBA" id="ARBA00023268"/>
    </source>
</evidence>
<dbReference type="Pfam" id="PF00912">
    <property type="entry name" value="Transgly"/>
    <property type="match status" value="1"/>
</dbReference>
<dbReference type="GO" id="GO:0008955">
    <property type="term" value="F:peptidoglycan glycosyltransferase activity"/>
    <property type="evidence" value="ECO:0007669"/>
    <property type="project" value="UniProtKB-EC"/>
</dbReference>
<dbReference type="GO" id="GO:0071555">
    <property type="term" value="P:cell wall organization"/>
    <property type="evidence" value="ECO:0007669"/>
    <property type="project" value="UniProtKB-KW"/>
</dbReference>
<evidence type="ECO:0000259" key="16">
    <source>
        <dbReference type="Pfam" id="PF00912"/>
    </source>
</evidence>
<gene>
    <name evidence="17" type="ORF">B2A_08403</name>
</gene>
<dbReference type="InterPro" id="IPR001264">
    <property type="entry name" value="Glyco_trans_51"/>
</dbReference>
<accession>T1B434</accession>
<comment type="catalytic activity">
    <reaction evidence="14">
        <text>[GlcNAc-(1-&gt;4)-Mur2Ac(oyl-L-Ala-gamma-D-Glu-L-Lys-D-Ala-D-Ala)](n)-di-trans,octa-cis-undecaprenyl diphosphate + beta-D-GlcNAc-(1-&gt;4)-Mur2Ac(oyl-L-Ala-gamma-D-Glu-L-Lys-D-Ala-D-Ala)-di-trans,octa-cis-undecaprenyl diphosphate = [GlcNAc-(1-&gt;4)-Mur2Ac(oyl-L-Ala-gamma-D-Glu-L-Lys-D-Ala-D-Ala)](n+1)-di-trans,octa-cis-undecaprenyl diphosphate + di-trans,octa-cis-undecaprenyl diphosphate + H(+)</text>
        <dbReference type="Rhea" id="RHEA:23708"/>
        <dbReference type="Rhea" id="RHEA-COMP:9602"/>
        <dbReference type="Rhea" id="RHEA-COMP:9603"/>
        <dbReference type="ChEBI" id="CHEBI:15378"/>
        <dbReference type="ChEBI" id="CHEBI:58405"/>
        <dbReference type="ChEBI" id="CHEBI:60033"/>
        <dbReference type="ChEBI" id="CHEBI:78435"/>
        <dbReference type="EC" id="2.4.99.28"/>
    </reaction>
</comment>
<dbReference type="Gene3D" id="3.40.710.10">
    <property type="entry name" value="DD-peptidase/beta-lactamase superfamily"/>
    <property type="match status" value="1"/>
</dbReference>
<keyword evidence="3" id="KW-0378">Hydrolase</keyword>
<feature type="transmembrane region" description="Helical" evidence="15">
    <location>
        <begin position="28"/>
        <end position="54"/>
    </location>
</feature>
<evidence type="ECO:0000256" key="1">
    <source>
        <dbReference type="ARBA" id="ARBA00004370"/>
    </source>
</evidence>
<dbReference type="PANTHER" id="PTHR32282">
    <property type="entry name" value="BINDING PROTEIN TRANSPEPTIDASE, PUTATIVE-RELATED"/>
    <property type="match status" value="1"/>
</dbReference>
<protein>
    <recommendedName>
        <fullName evidence="13">peptidoglycan glycosyltransferase</fullName>
        <ecNumber evidence="13">2.4.99.28</ecNumber>
    </recommendedName>
</protein>
<keyword evidence="2" id="KW-0121">Carboxypeptidase</keyword>
<feature type="non-terminal residue" evidence="17">
    <location>
        <position position="366"/>
    </location>
</feature>
<evidence type="ECO:0000256" key="2">
    <source>
        <dbReference type="ARBA" id="ARBA00022645"/>
    </source>
</evidence>
<evidence type="ECO:0000313" key="17">
    <source>
        <dbReference type="EMBL" id="EQD47559.1"/>
    </source>
</evidence>
<comment type="subcellular location">
    <subcellularLocation>
        <location evidence="1">Membrane</location>
    </subcellularLocation>
</comment>
<dbReference type="GO" id="GO:0030288">
    <property type="term" value="C:outer membrane-bounded periplasmic space"/>
    <property type="evidence" value="ECO:0007669"/>
    <property type="project" value="TreeGrafter"/>
</dbReference>
<dbReference type="FunFam" id="1.10.3810.10:FF:000003">
    <property type="entry name" value="Penicillin-binding protein 1a"/>
    <property type="match status" value="1"/>
</dbReference>
<dbReference type="GO" id="GO:0016020">
    <property type="term" value="C:membrane"/>
    <property type="evidence" value="ECO:0007669"/>
    <property type="project" value="UniProtKB-SubCell"/>
</dbReference>
<dbReference type="InterPro" id="IPR050396">
    <property type="entry name" value="Glycosyltr_51/Transpeptidase"/>
</dbReference>
<keyword evidence="5" id="KW-0808">Transferase</keyword>
<name>T1B434_9ZZZZ</name>
<dbReference type="Gene3D" id="1.10.3810.10">
    <property type="entry name" value="Biosynthetic peptidoglycan transglycosylase-like"/>
    <property type="match status" value="1"/>
</dbReference>
<keyword evidence="11" id="KW-0511">Multifunctional enzyme</keyword>
<dbReference type="EMBL" id="AUZZ01006052">
    <property type="protein sequence ID" value="EQD47559.1"/>
    <property type="molecule type" value="Genomic_DNA"/>
</dbReference>
<keyword evidence="10 15" id="KW-0472">Membrane</keyword>